<feature type="domain" description="RNA polymerase sigma-70 region 2" evidence="5">
    <location>
        <begin position="14"/>
        <end position="85"/>
    </location>
</feature>
<dbReference type="PANTHER" id="PTHR43133:SF8">
    <property type="entry name" value="RNA POLYMERASE SIGMA FACTOR HI_1459-RELATED"/>
    <property type="match status" value="1"/>
</dbReference>
<evidence type="ECO:0000313" key="6">
    <source>
        <dbReference type="EMBL" id="WRQ85725.1"/>
    </source>
</evidence>
<dbReference type="RefSeq" id="WP_221033166.1">
    <property type="nucleotide sequence ID" value="NZ_CP139781.1"/>
</dbReference>
<accession>A0ABZ1C602</accession>
<evidence type="ECO:0000259" key="5">
    <source>
        <dbReference type="Pfam" id="PF04542"/>
    </source>
</evidence>
<evidence type="ECO:0000256" key="2">
    <source>
        <dbReference type="ARBA" id="ARBA00023082"/>
    </source>
</evidence>
<dbReference type="InterPro" id="IPR013325">
    <property type="entry name" value="RNA_pol_sigma_r2"/>
</dbReference>
<dbReference type="Gene3D" id="1.10.1740.10">
    <property type="match status" value="1"/>
</dbReference>
<evidence type="ECO:0000313" key="7">
    <source>
        <dbReference type="Proteomes" id="UP000738431"/>
    </source>
</evidence>
<dbReference type="Pfam" id="PF04542">
    <property type="entry name" value="Sigma70_r2"/>
    <property type="match status" value="1"/>
</dbReference>
<dbReference type="NCBIfam" id="TIGR02937">
    <property type="entry name" value="sigma70-ECF"/>
    <property type="match status" value="1"/>
</dbReference>
<keyword evidence="7" id="KW-1185">Reference proteome</keyword>
<gene>
    <name evidence="6" type="ORF">K1X11_013010</name>
</gene>
<evidence type="ECO:0000256" key="3">
    <source>
        <dbReference type="ARBA" id="ARBA00023125"/>
    </source>
</evidence>
<sequence>MRAPGKEQAAWDAFFERYTPALRSYCAGIGLHAAEVDDAVQDALILLARLIGDFHYDPAPERRFRNYLITLAHRCALKQLRRAARKRNVALTEDHHGSRAPIHLGAADSRRWLRALGESALCLLATEVRATPRTIEIFRASVLEARPIPEVAEEHQVSADEVYRVRSRYFSRFKDCYLRLAQNSGADFEAAADYVREL</sequence>
<keyword evidence="2" id="KW-0731">Sigma factor</keyword>
<dbReference type="SUPFAM" id="SSF88946">
    <property type="entry name" value="Sigma2 domain of RNA polymerase sigma factors"/>
    <property type="match status" value="1"/>
</dbReference>
<reference evidence="6 7" key="1">
    <citation type="submission" date="2023-12" db="EMBL/GenBank/DDBJ databases">
        <title>Description of an unclassified Opitutus bacterium of Verrucomicrobiota.</title>
        <authorList>
            <person name="Zhang D.-F."/>
        </authorList>
    </citation>
    <scope>NUCLEOTIDE SEQUENCE [LARGE SCALE GENOMIC DNA]</scope>
    <source>
        <strain evidence="6 7">WL0086</strain>
    </source>
</reference>
<protein>
    <submittedName>
        <fullName evidence="6">Sigma-70 family RNA polymerase sigma factor</fullName>
    </submittedName>
</protein>
<evidence type="ECO:0000256" key="1">
    <source>
        <dbReference type="ARBA" id="ARBA00023015"/>
    </source>
</evidence>
<keyword evidence="1" id="KW-0805">Transcription regulation</keyword>
<keyword evidence="4" id="KW-0804">Transcription</keyword>
<dbReference type="InterPro" id="IPR014284">
    <property type="entry name" value="RNA_pol_sigma-70_dom"/>
</dbReference>
<name>A0ABZ1C602_9BACT</name>
<dbReference type="InterPro" id="IPR039425">
    <property type="entry name" value="RNA_pol_sigma-70-like"/>
</dbReference>
<dbReference type="PANTHER" id="PTHR43133">
    <property type="entry name" value="RNA POLYMERASE ECF-TYPE SIGMA FACTO"/>
    <property type="match status" value="1"/>
</dbReference>
<evidence type="ECO:0000256" key="4">
    <source>
        <dbReference type="ARBA" id="ARBA00023163"/>
    </source>
</evidence>
<dbReference type="EMBL" id="CP139781">
    <property type="protein sequence ID" value="WRQ85725.1"/>
    <property type="molecule type" value="Genomic_DNA"/>
</dbReference>
<keyword evidence="3" id="KW-0238">DNA-binding</keyword>
<proteinExistence type="predicted"/>
<dbReference type="InterPro" id="IPR007627">
    <property type="entry name" value="RNA_pol_sigma70_r2"/>
</dbReference>
<dbReference type="Proteomes" id="UP000738431">
    <property type="component" value="Chromosome"/>
</dbReference>
<organism evidence="6 7">
    <name type="scientific">Actomonas aquatica</name>
    <dbReference type="NCBI Taxonomy" id="2866162"/>
    <lineage>
        <taxon>Bacteria</taxon>
        <taxon>Pseudomonadati</taxon>
        <taxon>Verrucomicrobiota</taxon>
        <taxon>Opitutia</taxon>
        <taxon>Opitutales</taxon>
        <taxon>Opitutaceae</taxon>
        <taxon>Actomonas</taxon>
    </lineage>
</organism>